<organism evidence="3 4">
    <name type="scientific">Streptomyces spectabilis</name>
    <dbReference type="NCBI Taxonomy" id="68270"/>
    <lineage>
        <taxon>Bacteria</taxon>
        <taxon>Bacillati</taxon>
        <taxon>Actinomycetota</taxon>
        <taxon>Actinomycetes</taxon>
        <taxon>Kitasatosporales</taxon>
        <taxon>Streptomycetaceae</taxon>
        <taxon>Streptomyces</taxon>
    </lineage>
</organism>
<dbReference type="RefSeq" id="WP_184927023.1">
    <property type="nucleotide sequence ID" value="NZ_JACHJD010000049.1"/>
</dbReference>
<evidence type="ECO:0000256" key="1">
    <source>
        <dbReference type="ARBA" id="ARBA00023239"/>
    </source>
</evidence>
<evidence type="ECO:0000256" key="2">
    <source>
        <dbReference type="RuleBase" id="RU366034"/>
    </source>
</evidence>
<protein>
    <recommendedName>
        <fullName evidence="2">Terpene synthase</fullName>
        <ecNumber evidence="2">4.2.3.-</ecNumber>
    </recommendedName>
</protein>
<dbReference type="EC" id="4.2.3.-" evidence="2"/>
<dbReference type="GO" id="GO:0046872">
    <property type="term" value="F:metal ion binding"/>
    <property type="evidence" value="ECO:0007669"/>
    <property type="project" value="UniProtKB-KW"/>
</dbReference>
<dbReference type="PANTHER" id="PTHR35201">
    <property type="entry name" value="TERPENE SYNTHASE"/>
    <property type="match status" value="1"/>
</dbReference>
<comment type="caution">
    <text evidence="3">The sequence shown here is derived from an EMBL/GenBank/DDBJ whole genome shotgun (WGS) entry which is preliminary data.</text>
</comment>
<dbReference type="Gene3D" id="1.10.600.10">
    <property type="entry name" value="Farnesyl Diphosphate Synthase"/>
    <property type="match status" value="1"/>
</dbReference>
<dbReference type="SFLD" id="SFLDS00005">
    <property type="entry name" value="Isoprenoid_Synthase_Type_I"/>
    <property type="match status" value="1"/>
</dbReference>
<dbReference type="InterPro" id="IPR034686">
    <property type="entry name" value="Terpene_cyclase-like_2"/>
</dbReference>
<evidence type="ECO:0000313" key="4">
    <source>
        <dbReference type="Proteomes" id="UP000549009"/>
    </source>
</evidence>
<dbReference type="SFLD" id="SFLDG01020">
    <property type="entry name" value="Terpene_Cyclase_Like_2"/>
    <property type="match status" value="1"/>
</dbReference>
<dbReference type="InterPro" id="IPR008949">
    <property type="entry name" value="Isoprenoid_synthase_dom_sf"/>
</dbReference>
<evidence type="ECO:0000313" key="3">
    <source>
        <dbReference type="EMBL" id="MBB5109949.1"/>
    </source>
</evidence>
<comment type="cofactor">
    <cofactor evidence="2">
        <name>Mg(2+)</name>
        <dbReference type="ChEBI" id="CHEBI:18420"/>
    </cofactor>
</comment>
<gene>
    <name evidence="3" type="ORF">FHS40_009079</name>
</gene>
<dbReference type="AlphaFoldDB" id="A0A7W8F087"/>
<proteinExistence type="inferred from homology"/>
<keyword evidence="4" id="KW-1185">Reference proteome</keyword>
<dbReference type="PANTHER" id="PTHR35201:SF4">
    <property type="entry name" value="BETA-PINACENE SYNTHASE-RELATED"/>
    <property type="match status" value="1"/>
</dbReference>
<dbReference type="Proteomes" id="UP000549009">
    <property type="component" value="Unassembled WGS sequence"/>
</dbReference>
<keyword evidence="2" id="KW-0460">Magnesium</keyword>
<dbReference type="Pfam" id="PF19086">
    <property type="entry name" value="Terpene_syn_C_2"/>
    <property type="match status" value="1"/>
</dbReference>
<keyword evidence="1 2" id="KW-0456">Lyase</keyword>
<name>A0A7W8F087_STRST</name>
<dbReference type="EMBL" id="JACHJD010000049">
    <property type="protein sequence ID" value="MBB5109949.1"/>
    <property type="molecule type" value="Genomic_DNA"/>
</dbReference>
<dbReference type="GO" id="GO:0010333">
    <property type="term" value="F:terpene synthase activity"/>
    <property type="evidence" value="ECO:0007669"/>
    <property type="project" value="InterPro"/>
</dbReference>
<comment type="similarity">
    <text evidence="2">Belongs to the terpene synthase family.</text>
</comment>
<accession>A0A7W8F087</accession>
<sequence length="339" mass="37353">MNLPVASWRLPDLTYPFPPQIHPHVEAGEAHLLAWVEGEGLVTTQRELGAFTRTRFGELVAREFPAATAEGLLVACEIYAWHFVFDDRFCDEPEEGSDTAQLALTVLRVLAEAEESLASGRGVGPVHGKDPCARALAGICGRLGDLGGSVAVERFLAAERMYFLGVLAQMAAVQTQTKPVLDGYITMRYYNCGTPVALAVLDTTYGFALGESDYRHPQVQRLCRITAHITGWANDVFSYGRESTDAKAISLNLPVVLAHAYALKPQQAVDEAARMHNAEMATYLTLEAQVDAWASPELHRYLAGLRSMMRGFYDWGLNTHRYRVNDHFDNVPAPPEDSA</sequence>
<reference evidence="3 4" key="1">
    <citation type="submission" date="2020-08" db="EMBL/GenBank/DDBJ databases">
        <title>Genomic Encyclopedia of Type Strains, Phase III (KMG-III): the genomes of soil and plant-associated and newly described type strains.</title>
        <authorList>
            <person name="Whitman W."/>
        </authorList>
    </citation>
    <scope>NUCLEOTIDE SEQUENCE [LARGE SCALE GENOMIC DNA]</scope>
    <source>
        <strain evidence="3 4">CECT 3146</strain>
    </source>
</reference>
<keyword evidence="2" id="KW-0479">Metal-binding</keyword>
<dbReference type="SUPFAM" id="SSF48576">
    <property type="entry name" value="Terpenoid synthases"/>
    <property type="match status" value="1"/>
</dbReference>